<dbReference type="EMBL" id="LNYG01000013">
    <property type="protein sequence ID" value="KTD08658.1"/>
    <property type="molecule type" value="Genomic_DNA"/>
</dbReference>
<feature type="compositionally biased region" description="Polar residues" evidence="1">
    <location>
        <begin position="150"/>
        <end position="159"/>
    </location>
</feature>
<gene>
    <name evidence="3" type="ORF">Ljam_2853</name>
</gene>
<keyword evidence="2" id="KW-0812">Transmembrane</keyword>
<reference evidence="3 4" key="1">
    <citation type="submission" date="2015-11" db="EMBL/GenBank/DDBJ databases">
        <title>Genomic analysis of 38 Legionella species identifies large and diverse effector repertoires.</title>
        <authorList>
            <person name="Burstein D."/>
            <person name="Amaro F."/>
            <person name="Zusman T."/>
            <person name="Lifshitz Z."/>
            <person name="Cohen O."/>
            <person name="Gilbert J.A."/>
            <person name="Pupko T."/>
            <person name="Shuman H.A."/>
            <person name="Segal G."/>
        </authorList>
    </citation>
    <scope>NUCLEOTIDE SEQUENCE [LARGE SCALE GENOMIC DNA]</scope>
    <source>
        <strain evidence="3 4">JA-26-G1-E2</strain>
    </source>
</reference>
<evidence type="ECO:0000256" key="1">
    <source>
        <dbReference type="SAM" id="MobiDB-lite"/>
    </source>
</evidence>
<accession>A0A0W0UL73</accession>
<sequence length="322" mass="36363">MPKKSNGNEYTRKVLDQKQSLLNLLNKESFSMQVWQHKKSQVDGEISKIKLKGELSAKNKAALAEADRQIAEGVYFHQLRLLKSALITKLKTCDSKQSLATISSHYQRQIESHEKVELSENHKKQIEALDQQIISLYGQIRRQFLEPAQSIQPEKSSPGSEIPHPASLPPVEELTFNPERENKLSKIVEKLKYLEEKIEDIQHYKEDTTKAVREVQAIIDSLSQLNRNYVSGTIDDKQYQDQAKDILSNDKITEISEFRGLKMKKVGELLLNILAAISTAFIGYGIAAAVKGDLFLFRLNTDTKNKVNAVDAEIKTAFAPGA</sequence>
<keyword evidence="2" id="KW-0472">Membrane</keyword>
<organism evidence="3 4">
    <name type="scientific">Legionella jamestowniensis</name>
    <dbReference type="NCBI Taxonomy" id="455"/>
    <lineage>
        <taxon>Bacteria</taxon>
        <taxon>Pseudomonadati</taxon>
        <taxon>Pseudomonadota</taxon>
        <taxon>Gammaproteobacteria</taxon>
        <taxon>Legionellales</taxon>
        <taxon>Legionellaceae</taxon>
        <taxon>Legionella</taxon>
    </lineage>
</organism>
<dbReference type="PATRIC" id="fig|455.5.peg.2996"/>
<evidence type="ECO:0000313" key="4">
    <source>
        <dbReference type="Proteomes" id="UP000054715"/>
    </source>
</evidence>
<dbReference type="OrthoDB" id="5639108at2"/>
<dbReference type="Proteomes" id="UP000054715">
    <property type="component" value="Unassembled WGS sequence"/>
</dbReference>
<evidence type="ECO:0000256" key="2">
    <source>
        <dbReference type="SAM" id="Phobius"/>
    </source>
</evidence>
<name>A0A0W0UL73_9GAMM</name>
<feature type="transmembrane region" description="Helical" evidence="2">
    <location>
        <begin position="269"/>
        <end position="290"/>
    </location>
</feature>
<comment type="caution">
    <text evidence="3">The sequence shown here is derived from an EMBL/GenBank/DDBJ whole genome shotgun (WGS) entry which is preliminary data.</text>
</comment>
<evidence type="ECO:0000313" key="3">
    <source>
        <dbReference type="EMBL" id="KTD08658.1"/>
    </source>
</evidence>
<dbReference type="AlphaFoldDB" id="A0A0W0UL73"/>
<proteinExistence type="predicted"/>
<dbReference type="RefSeq" id="WP_058450660.1">
    <property type="nucleotide sequence ID" value="NZ_CAAAJF010000001.1"/>
</dbReference>
<dbReference type="STRING" id="455.Ljam_2853"/>
<keyword evidence="2" id="KW-1133">Transmembrane helix</keyword>
<feature type="region of interest" description="Disordered" evidence="1">
    <location>
        <begin position="150"/>
        <end position="174"/>
    </location>
</feature>
<protein>
    <submittedName>
        <fullName evidence="3">Uncharacterized protein</fullName>
    </submittedName>
</protein>